<dbReference type="AlphaFoldDB" id="A0A167RVK2"/>
<evidence type="ECO:0000259" key="1">
    <source>
        <dbReference type="PROSITE" id="PS50404"/>
    </source>
</evidence>
<dbReference type="Pfam" id="PF00043">
    <property type="entry name" value="GST_C"/>
    <property type="match status" value="1"/>
</dbReference>
<organism evidence="3 4">
    <name type="scientific">Niveomyces insectorum RCEF 264</name>
    <dbReference type="NCBI Taxonomy" id="1081102"/>
    <lineage>
        <taxon>Eukaryota</taxon>
        <taxon>Fungi</taxon>
        <taxon>Dikarya</taxon>
        <taxon>Ascomycota</taxon>
        <taxon>Pezizomycotina</taxon>
        <taxon>Sordariomycetes</taxon>
        <taxon>Hypocreomycetidae</taxon>
        <taxon>Hypocreales</taxon>
        <taxon>Cordycipitaceae</taxon>
        <taxon>Niveomyces</taxon>
    </lineage>
</organism>
<dbReference type="SUPFAM" id="SSF47616">
    <property type="entry name" value="GST C-terminal domain-like"/>
    <property type="match status" value="1"/>
</dbReference>
<dbReference type="PANTHER" id="PTHR42673">
    <property type="entry name" value="MALEYLACETOACETATE ISOMERASE"/>
    <property type="match status" value="1"/>
</dbReference>
<dbReference type="STRING" id="1081102.A0A167RVK2"/>
<dbReference type="GO" id="GO:0006559">
    <property type="term" value="P:L-phenylalanine catabolic process"/>
    <property type="evidence" value="ECO:0007669"/>
    <property type="project" value="TreeGrafter"/>
</dbReference>
<dbReference type="GO" id="GO:0016034">
    <property type="term" value="F:maleylacetoacetate isomerase activity"/>
    <property type="evidence" value="ECO:0007669"/>
    <property type="project" value="TreeGrafter"/>
</dbReference>
<evidence type="ECO:0000313" key="3">
    <source>
        <dbReference type="EMBL" id="OAA58981.1"/>
    </source>
</evidence>
<feature type="domain" description="GST C-terminal" evidence="2">
    <location>
        <begin position="66"/>
        <end position="212"/>
    </location>
</feature>
<dbReference type="PROSITE" id="PS50404">
    <property type="entry name" value="GST_NTER"/>
    <property type="match status" value="1"/>
</dbReference>
<dbReference type="InterPro" id="IPR004046">
    <property type="entry name" value="GST_C"/>
</dbReference>
<dbReference type="PROSITE" id="PS50405">
    <property type="entry name" value="GST_CTER"/>
    <property type="match status" value="1"/>
</dbReference>
<comment type="caution">
    <text evidence="3">The sequence shown here is derived from an EMBL/GenBank/DDBJ whole genome shotgun (WGS) entry which is preliminary data.</text>
</comment>
<keyword evidence="3" id="KW-0413">Isomerase</keyword>
<dbReference type="GO" id="GO:0006749">
    <property type="term" value="P:glutathione metabolic process"/>
    <property type="evidence" value="ECO:0007669"/>
    <property type="project" value="TreeGrafter"/>
</dbReference>
<dbReference type="SUPFAM" id="SSF52833">
    <property type="entry name" value="Thioredoxin-like"/>
    <property type="match status" value="1"/>
</dbReference>
<dbReference type="EMBL" id="AZHD01000011">
    <property type="protein sequence ID" value="OAA58981.1"/>
    <property type="molecule type" value="Genomic_DNA"/>
</dbReference>
<dbReference type="InterPro" id="IPR004045">
    <property type="entry name" value="Glutathione_S-Trfase_N"/>
</dbReference>
<dbReference type="Pfam" id="PF13409">
    <property type="entry name" value="GST_N_2"/>
    <property type="match status" value="1"/>
</dbReference>
<feature type="domain" description="GST N-terminal" evidence="1">
    <location>
        <begin position="3"/>
        <end position="83"/>
    </location>
</feature>
<dbReference type="Proteomes" id="UP000076874">
    <property type="component" value="Unassembled WGS sequence"/>
</dbReference>
<keyword evidence="4" id="KW-1185">Reference proteome</keyword>
<dbReference type="OrthoDB" id="202840at2759"/>
<dbReference type="InterPro" id="IPR036249">
    <property type="entry name" value="Thioredoxin-like_sf"/>
</dbReference>
<dbReference type="InterPro" id="IPR010987">
    <property type="entry name" value="Glutathione-S-Trfase_C-like"/>
</dbReference>
<accession>A0A167RVK2</accession>
<evidence type="ECO:0000259" key="2">
    <source>
        <dbReference type="PROSITE" id="PS50405"/>
    </source>
</evidence>
<proteinExistence type="predicted"/>
<protein>
    <submittedName>
        <fullName evidence="3">Maleylacetoacetate isomerase</fullName>
    </submittedName>
</protein>
<gene>
    <name evidence="3" type="ORF">SPI_06183</name>
</gene>
<reference evidence="3 4" key="1">
    <citation type="journal article" date="2016" name="Genome Biol. Evol.">
        <title>Divergent and convergent evolution of fungal pathogenicity.</title>
        <authorList>
            <person name="Shang Y."/>
            <person name="Xiao G."/>
            <person name="Zheng P."/>
            <person name="Cen K."/>
            <person name="Zhan S."/>
            <person name="Wang C."/>
        </authorList>
    </citation>
    <scope>NUCLEOTIDE SEQUENCE [LARGE SCALE GENOMIC DNA]</scope>
    <source>
        <strain evidence="3 4">RCEF 264</strain>
    </source>
</reference>
<dbReference type="PANTHER" id="PTHR42673:SF4">
    <property type="entry name" value="MALEYLACETOACETATE ISOMERASE"/>
    <property type="match status" value="1"/>
</dbReference>
<dbReference type="GO" id="GO:0004364">
    <property type="term" value="F:glutathione transferase activity"/>
    <property type="evidence" value="ECO:0007669"/>
    <property type="project" value="TreeGrafter"/>
</dbReference>
<dbReference type="Gene3D" id="3.40.30.10">
    <property type="entry name" value="Glutaredoxin"/>
    <property type="match status" value="1"/>
</dbReference>
<dbReference type="GO" id="GO:0005739">
    <property type="term" value="C:mitochondrion"/>
    <property type="evidence" value="ECO:0007669"/>
    <property type="project" value="TreeGrafter"/>
</dbReference>
<name>A0A167RVK2_9HYPO</name>
<evidence type="ECO:0000313" key="4">
    <source>
        <dbReference type="Proteomes" id="UP000076874"/>
    </source>
</evidence>
<sequence>MPPHLTLYGCAQSSCSARVRIALALKNLAYTSVNVDFGRKEQRGAAYAALNPSLSLPTLVVGTAGTEAAAAAGDLRITHPCDPNRTLEALGTLVAAVAPGTEINTTAVCQAWAHDFCVQALTAYEQLIAGQQQQQQQQQQKPQRCYSVGDAVSLADVCLVPAVWNATERWGVRLLPSFPTVARVYEHLMTLPAFRDDPWQHDSNRLTHEVDT</sequence>
<dbReference type="Gene3D" id="1.20.1050.10">
    <property type="match status" value="1"/>
</dbReference>
<dbReference type="InterPro" id="IPR036282">
    <property type="entry name" value="Glutathione-S-Trfase_C_sf"/>
</dbReference>